<reference evidence="1" key="1">
    <citation type="journal article" date="2019" name="bioRxiv">
        <title>The Genome of the Zebra Mussel, Dreissena polymorpha: A Resource for Invasive Species Research.</title>
        <authorList>
            <person name="McCartney M.A."/>
            <person name="Auch B."/>
            <person name="Kono T."/>
            <person name="Mallez S."/>
            <person name="Zhang Y."/>
            <person name="Obille A."/>
            <person name="Becker A."/>
            <person name="Abrahante J.E."/>
            <person name="Garbe J."/>
            <person name="Badalamenti J.P."/>
            <person name="Herman A."/>
            <person name="Mangelson H."/>
            <person name="Liachko I."/>
            <person name="Sullivan S."/>
            <person name="Sone E.D."/>
            <person name="Koren S."/>
            <person name="Silverstein K.A.T."/>
            <person name="Beckman K.B."/>
            <person name="Gohl D.M."/>
        </authorList>
    </citation>
    <scope>NUCLEOTIDE SEQUENCE</scope>
    <source>
        <strain evidence="1">Duluth1</strain>
        <tissue evidence="1">Whole animal</tissue>
    </source>
</reference>
<protein>
    <recommendedName>
        <fullName evidence="3">DUF4371 domain-containing protein</fullName>
    </recommendedName>
</protein>
<proteinExistence type="predicted"/>
<keyword evidence="2" id="KW-1185">Reference proteome</keyword>
<dbReference type="AlphaFoldDB" id="A0A9D4F9S3"/>
<comment type="caution">
    <text evidence="1">The sequence shown here is derived from an EMBL/GenBank/DDBJ whole genome shotgun (WGS) entry which is preliminary data.</text>
</comment>
<sequence>MCTPARAAIGSAPWVVVPCTWITRDSLNRHQSTETHSQANILEANRLAPGHMVGQLEEMCSIPKIAMKQEISHTTNYLPLNDLVKLQCCAIQANMNQGQNNKGFSQCFLQDAVLVIGNIIRQDILTQVIESPWYTIMVDEITDSAVISEMTVYIRYILAAQNKL</sequence>
<dbReference type="EMBL" id="JAIWYP010000007">
    <property type="protein sequence ID" value="KAH3792630.1"/>
    <property type="molecule type" value="Genomic_DNA"/>
</dbReference>
<reference evidence="1" key="2">
    <citation type="submission" date="2020-11" db="EMBL/GenBank/DDBJ databases">
        <authorList>
            <person name="McCartney M.A."/>
            <person name="Auch B."/>
            <person name="Kono T."/>
            <person name="Mallez S."/>
            <person name="Becker A."/>
            <person name="Gohl D.M."/>
            <person name="Silverstein K.A.T."/>
            <person name="Koren S."/>
            <person name="Bechman K.B."/>
            <person name="Herman A."/>
            <person name="Abrahante J.E."/>
            <person name="Garbe J."/>
        </authorList>
    </citation>
    <scope>NUCLEOTIDE SEQUENCE</scope>
    <source>
        <strain evidence="1">Duluth1</strain>
        <tissue evidence="1">Whole animal</tissue>
    </source>
</reference>
<organism evidence="1 2">
    <name type="scientific">Dreissena polymorpha</name>
    <name type="common">Zebra mussel</name>
    <name type="synonym">Mytilus polymorpha</name>
    <dbReference type="NCBI Taxonomy" id="45954"/>
    <lineage>
        <taxon>Eukaryota</taxon>
        <taxon>Metazoa</taxon>
        <taxon>Spiralia</taxon>
        <taxon>Lophotrochozoa</taxon>
        <taxon>Mollusca</taxon>
        <taxon>Bivalvia</taxon>
        <taxon>Autobranchia</taxon>
        <taxon>Heteroconchia</taxon>
        <taxon>Euheterodonta</taxon>
        <taxon>Imparidentia</taxon>
        <taxon>Neoheterodontei</taxon>
        <taxon>Myida</taxon>
        <taxon>Dreissenoidea</taxon>
        <taxon>Dreissenidae</taxon>
        <taxon>Dreissena</taxon>
    </lineage>
</organism>
<gene>
    <name evidence="1" type="ORF">DPMN_146127</name>
</gene>
<evidence type="ECO:0008006" key="3">
    <source>
        <dbReference type="Google" id="ProtNLM"/>
    </source>
</evidence>
<name>A0A9D4F9S3_DREPO</name>
<dbReference type="Proteomes" id="UP000828390">
    <property type="component" value="Unassembled WGS sequence"/>
</dbReference>
<evidence type="ECO:0000313" key="2">
    <source>
        <dbReference type="Proteomes" id="UP000828390"/>
    </source>
</evidence>
<evidence type="ECO:0000313" key="1">
    <source>
        <dbReference type="EMBL" id="KAH3792630.1"/>
    </source>
</evidence>
<accession>A0A9D4F9S3</accession>